<sequence length="104" mass="11651">MDQLLQWLLFPGILITLTFSTLFSFKSRRAKDTRTKGIYAARMNISMGGMLIFIAAVQLFLSNESTLRIIIGAIFIVLGLFNLFAGIRNLSVYRSMASSEGSHR</sequence>
<keyword evidence="1" id="KW-0812">Transmembrane</keyword>
<protein>
    <recommendedName>
        <fullName evidence="4">YtpI family protein</fullName>
    </recommendedName>
</protein>
<feature type="transmembrane region" description="Helical" evidence="1">
    <location>
        <begin position="6"/>
        <end position="25"/>
    </location>
</feature>
<evidence type="ECO:0000313" key="2">
    <source>
        <dbReference type="EMBL" id="REK75847.1"/>
    </source>
</evidence>
<evidence type="ECO:0008006" key="4">
    <source>
        <dbReference type="Google" id="ProtNLM"/>
    </source>
</evidence>
<accession>A0A371PJA0</accession>
<dbReference type="OrthoDB" id="2990512at2"/>
<evidence type="ECO:0000256" key="1">
    <source>
        <dbReference type="SAM" id="Phobius"/>
    </source>
</evidence>
<organism evidence="2 3">
    <name type="scientific">Paenibacillus paeoniae</name>
    <dbReference type="NCBI Taxonomy" id="2292705"/>
    <lineage>
        <taxon>Bacteria</taxon>
        <taxon>Bacillati</taxon>
        <taxon>Bacillota</taxon>
        <taxon>Bacilli</taxon>
        <taxon>Bacillales</taxon>
        <taxon>Paenibacillaceae</taxon>
        <taxon>Paenibacillus</taxon>
    </lineage>
</organism>
<dbReference type="EMBL" id="QUBQ01000001">
    <property type="protein sequence ID" value="REK75847.1"/>
    <property type="molecule type" value="Genomic_DNA"/>
</dbReference>
<dbReference type="Proteomes" id="UP000261905">
    <property type="component" value="Unassembled WGS sequence"/>
</dbReference>
<name>A0A371PJA0_9BACL</name>
<evidence type="ECO:0000313" key="3">
    <source>
        <dbReference type="Proteomes" id="UP000261905"/>
    </source>
</evidence>
<dbReference type="AlphaFoldDB" id="A0A371PJA0"/>
<reference evidence="2 3" key="1">
    <citation type="submission" date="2018-08" db="EMBL/GenBank/DDBJ databases">
        <title>Paenibacillus sp. M4BSY-1, whole genome shotgun sequence.</title>
        <authorList>
            <person name="Tuo L."/>
        </authorList>
    </citation>
    <scope>NUCLEOTIDE SEQUENCE [LARGE SCALE GENOMIC DNA]</scope>
    <source>
        <strain evidence="2 3">M4BSY-1</strain>
    </source>
</reference>
<proteinExistence type="predicted"/>
<feature type="transmembrane region" description="Helical" evidence="1">
    <location>
        <begin position="37"/>
        <end position="61"/>
    </location>
</feature>
<gene>
    <name evidence="2" type="ORF">DX130_01865</name>
</gene>
<dbReference type="RefSeq" id="WP_116042373.1">
    <property type="nucleotide sequence ID" value="NZ_QUBQ01000001.1"/>
</dbReference>
<feature type="transmembrane region" description="Helical" evidence="1">
    <location>
        <begin position="67"/>
        <end position="87"/>
    </location>
</feature>
<keyword evidence="1" id="KW-1133">Transmembrane helix</keyword>
<keyword evidence="3" id="KW-1185">Reference proteome</keyword>
<comment type="caution">
    <text evidence="2">The sequence shown here is derived from an EMBL/GenBank/DDBJ whole genome shotgun (WGS) entry which is preliminary data.</text>
</comment>
<dbReference type="Pfam" id="PF14007">
    <property type="entry name" value="YtpI"/>
    <property type="match status" value="1"/>
</dbReference>
<dbReference type="InterPro" id="IPR025618">
    <property type="entry name" value="YtpI"/>
</dbReference>
<keyword evidence="1" id="KW-0472">Membrane</keyword>